<accession>A0A512IA04</accession>
<evidence type="ECO:0000256" key="1">
    <source>
        <dbReference type="SAM" id="MobiDB-lite"/>
    </source>
</evidence>
<reference evidence="2 3" key="1">
    <citation type="submission" date="2019-07" db="EMBL/GenBank/DDBJ databases">
        <title>Whole genome shotgun sequence of Kocuria turfanensis NBRC 107627.</title>
        <authorList>
            <person name="Hosoyama A."/>
            <person name="Uohara A."/>
            <person name="Ohji S."/>
            <person name="Ichikawa N."/>
        </authorList>
    </citation>
    <scope>NUCLEOTIDE SEQUENCE [LARGE SCALE GENOMIC DNA]</scope>
    <source>
        <strain evidence="2 3">NBRC 107627</strain>
    </source>
</reference>
<feature type="compositionally biased region" description="Acidic residues" evidence="1">
    <location>
        <begin position="54"/>
        <end position="76"/>
    </location>
</feature>
<dbReference type="Proteomes" id="UP000321103">
    <property type="component" value="Unassembled WGS sequence"/>
</dbReference>
<dbReference type="EMBL" id="BJZS01000018">
    <property type="protein sequence ID" value="GEO94530.1"/>
    <property type="molecule type" value="Genomic_DNA"/>
</dbReference>
<feature type="compositionally biased region" description="Basic and acidic residues" evidence="1">
    <location>
        <begin position="35"/>
        <end position="44"/>
    </location>
</feature>
<sequence length="76" mass="8318">MSDAPGSSSEYNEADRLEQSIDAEPPEMDDQDVEASAHRPDRSEASSLEANPADLEEQDREVALEEPVEGSTLEEI</sequence>
<comment type="caution">
    <text evidence="2">The sequence shown here is derived from an EMBL/GenBank/DDBJ whole genome shotgun (WGS) entry which is preliminary data.</text>
</comment>
<name>A0A512IA04_9MICC</name>
<protein>
    <submittedName>
        <fullName evidence="2">Uncharacterized protein</fullName>
    </submittedName>
</protein>
<dbReference type="RefSeq" id="WP_062735303.1">
    <property type="nucleotide sequence ID" value="NZ_BJZS01000018.1"/>
</dbReference>
<feature type="compositionally biased region" description="Acidic residues" evidence="1">
    <location>
        <begin position="24"/>
        <end position="33"/>
    </location>
</feature>
<feature type="compositionally biased region" description="Polar residues" evidence="1">
    <location>
        <begin position="1"/>
        <end position="11"/>
    </location>
</feature>
<organism evidence="2 3">
    <name type="scientific">Kocuria turfanensis</name>
    <dbReference type="NCBI Taxonomy" id="388357"/>
    <lineage>
        <taxon>Bacteria</taxon>
        <taxon>Bacillati</taxon>
        <taxon>Actinomycetota</taxon>
        <taxon>Actinomycetes</taxon>
        <taxon>Micrococcales</taxon>
        <taxon>Micrococcaceae</taxon>
        <taxon>Kocuria</taxon>
    </lineage>
</organism>
<keyword evidence="3" id="KW-1185">Reference proteome</keyword>
<dbReference type="AlphaFoldDB" id="A0A512IA04"/>
<evidence type="ECO:0000313" key="2">
    <source>
        <dbReference type="EMBL" id="GEO94530.1"/>
    </source>
</evidence>
<proteinExistence type="predicted"/>
<evidence type="ECO:0000313" key="3">
    <source>
        <dbReference type="Proteomes" id="UP000321103"/>
    </source>
</evidence>
<gene>
    <name evidence="2" type="ORF">KTU01_06530</name>
</gene>
<feature type="region of interest" description="Disordered" evidence="1">
    <location>
        <begin position="1"/>
        <end position="76"/>
    </location>
</feature>